<dbReference type="AlphaFoldDB" id="A0AAN6MYW4"/>
<evidence type="ECO:0000256" key="4">
    <source>
        <dbReference type="ARBA" id="ARBA00022989"/>
    </source>
</evidence>
<evidence type="ECO:0000256" key="5">
    <source>
        <dbReference type="ARBA" id="ARBA00023026"/>
    </source>
</evidence>
<evidence type="ECO:0000256" key="7">
    <source>
        <dbReference type="ARBA" id="ARBA00023180"/>
    </source>
</evidence>
<name>A0AAN6MYW4_9PEZI</name>
<dbReference type="PANTHER" id="PTHR33365:SF4">
    <property type="entry name" value="CYCLOCHLOROTINE BIOSYNTHESIS PROTEIN O"/>
    <property type="match status" value="1"/>
</dbReference>
<reference evidence="11" key="1">
    <citation type="journal article" date="2023" name="Mol. Phylogenet. Evol.">
        <title>Genome-scale phylogeny and comparative genomics of the fungal order Sordariales.</title>
        <authorList>
            <person name="Hensen N."/>
            <person name="Bonometti L."/>
            <person name="Westerberg I."/>
            <person name="Brannstrom I.O."/>
            <person name="Guillou S."/>
            <person name="Cros-Aarteil S."/>
            <person name="Calhoun S."/>
            <person name="Haridas S."/>
            <person name="Kuo A."/>
            <person name="Mondo S."/>
            <person name="Pangilinan J."/>
            <person name="Riley R."/>
            <person name="LaButti K."/>
            <person name="Andreopoulos B."/>
            <person name="Lipzen A."/>
            <person name="Chen C."/>
            <person name="Yan M."/>
            <person name="Daum C."/>
            <person name="Ng V."/>
            <person name="Clum A."/>
            <person name="Steindorff A."/>
            <person name="Ohm R.A."/>
            <person name="Martin F."/>
            <person name="Silar P."/>
            <person name="Natvig D.O."/>
            <person name="Lalanne C."/>
            <person name="Gautier V."/>
            <person name="Ament-Velasquez S.L."/>
            <person name="Kruys A."/>
            <person name="Hutchinson M.I."/>
            <person name="Powell A.J."/>
            <person name="Barry K."/>
            <person name="Miller A.N."/>
            <person name="Grigoriev I.V."/>
            <person name="Debuchy R."/>
            <person name="Gladieux P."/>
            <person name="Hiltunen Thoren M."/>
            <person name="Johannesson H."/>
        </authorList>
    </citation>
    <scope>NUCLEOTIDE SEQUENCE [LARGE SCALE GENOMIC DNA]</scope>
    <source>
        <strain evidence="11">CBS 340.73</strain>
    </source>
</reference>
<dbReference type="EMBL" id="MU853921">
    <property type="protein sequence ID" value="KAK3935486.1"/>
    <property type="molecule type" value="Genomic_DNA"/>
</dbReference>
<dbReference type="GO" id="GO:0016020">
    <property type="term" value="C:membrane"/>
    <property type="evidence" value="ECO:0007669"/>
    <property type="project" value="UniProtKB-SubCell"/>
</dbReference>
<evidence type="ECO:0000313" key="10">
    <source>
        <dbReference type="EMBL" id="KAK3935486.1"/>
    </source>
</evidence>
<keyword evidence="11" id="KW-1185">Reference proteome</keyword>
<comment type="caution">
    <text evidence="10">The sequence shown here is derived from an EMBL/GenBank/DDBJ whole genome shotgun (WGS) entry which is preliminary data.</text>
</comment>
<evidence type="ECO:0000256" key="9">
    <source>
        <dbReference type="SAM" id="MobiDB-lite"/>
    </source>
</evidence>
<proteinExistence type="inferred from homology"/>
<keyword evidence="5" id="KW-0843">Virulence</keyword>
<keyword evidence="4" id="KW-1133">Transmembrane helix</keyword>
<dbReference type="PANTHER" id="PTHR33365">
    <property type="entry name" value="YALI0B05434P"/>
    <property type="match status" value="1"/>
</dbReference>
<gene>
    <name evidence="10" type="ORF">QBC46DRAFT_397382</name>
</gene>
<dbReference type="Pfam" id="PF11807">
    <property type="entry name" value="UstYa"/>
    <property type="match status" value="1"/>
</dbReference>
<keyword evidence="7" id="KW-0325">Glycoprotein</keyword>
<feature type="region of interest" description="Disordered" evidence="9">
    <location>
        <begin position="284"/>
        <end position="310"/>
    </location>
</feature>
<comment type="similarity">
    <text evidence="8">Belongs to the ustYa family.</text>
</comment>
<evidence type="ECO:0000256" key="2">
    <source>
        <dbReference type="ARBA" id="ARBA00004685"/>
    </source>
</evidence>
<keyword evidence="3" id="KW-0812">Transmembrane</keyword>
<sequence length="310" mass="34994">MNEIGMEIGGKPPSIGRYLPSLSSSKSYFSLPQAETEQDGSPRPPQPRPRSRLPSWTTTFWVFMTLFFAATTTWLTTELHAIREQGSFATGFRKELDAAKHLIQVSEVDFKGSPKFGADGTEYVPSSHGHDDVRYVGEPSRAIDHAWALLHWGRFFLLSEDEARSAWPNEYKQFWSPKRGGYVVALEVMHTLHCLDHIRKAFYPDQYPVDSPIHGTLHRDHCLDHLRQTVLCNADLTPIPSRYYKSLDENYIDSDRPHTCRDFGRIRDWVSARFNGSLAVPPAPGTTWSMDNEWSGMSGGSGHGHGGHGH</sequence>
<dbReference type="InterPro" id="IPR021765">
    <property type="entry name" value="UstYa-like"/>
</dbReference>
<feature type="compositionally biased region" description="Low complexity" evidence="9">
    <location>
        <begin position="18"/>
        <end position="32"/>
    </location>
</feature>
<evidence type="ECO:0000313" key="11">
    <source>
        <dbReference type="Proteomes" id="UP001303473"/>
    </source>
</evidence>
<comment type="subcellular location">
    <subcellularLocation>
        <location evidence="1">Membrane</location>
        <topology evidence="1">Single-pass membrane protein</topology>
    </subcellularLocation>
</comment>
<dbReference type="GO" id="GO:0043386">
    <property type="term" value="P:mycotoxin biosynthetic process"/>
    <property type="evidence" value="ECO:0007669"/>
    <property type="project" value="InterPro"/>
</dbReference>
<keyword evidence="6" id="KW-0472">Membrane</keyword>
<dbReference type="Proteomes" id="UP001303473">
    <property type="component" value="Unassembled WGS sequence"/>
</dbReference>
<evidence type="ECO:0000256" key="8">
    <source>
        <dbReference type="ARBA" id="ARBA00035112"/>
    </source>
</evidence>
<feature type="region of interest" description="Disordered" evidence="9">
    <location>
        <begin position="1"/>
        <end position="51"/>
    </location>
</feature>
<accession>A0AAN6MYW4</accession>
<organism evidence="10 11">
    <name type="scientific">Diplogelasinospora grovesii</name>
    <dbReference type="NCBI Taxonomy" id="303347"/>
    <lineage>
        <taxon>Eukaryota</taxon>
        <taxon>Fungi</taxon>
        <taxon>Dikarya</taxon>
        <taxon>Ascomycota</taxon>
        <taxon>Pezizomycotina</taxon>
        <taxon>Sordariomycetes</taxon>
        <taxon>Sordariomycetidae</taxon>
        <taxon>Sordariales</taxon>
        <taxon>Diplogelasinosporaceae</taxon>
        <taxon>Diplogelasinospora</taxon>
    </lineage>
</organism>
<evidence type="ECO:0000256" key="3">
    <source>
        <dbReference type="ARBA" id="ARBA00022692"/>
    </source>
</evidence>
<evidence type="ECO:0000256" key="1">
    <source>
        <dbReference type="ARBA" id="ARBA00004167"/>
    </source>
</evidence>
<evidence type="ECO:0000256" key="6">
    <source>
        <dbReference type="ARBA" id="ARBA00023136"/>
    </source>
</evidence>
<comment type="pathway">
    <text evidence="2">Mycotoxin biosynthesis.</text>
</comment>
<protein>
    <submittedName>
        <fullName evidence="10">Uncharacterized protein</fullName>
    </submittedName>
</protein>